<name>A0ABV2AJE5_9EUKA</name>
<dbReference type="EMBL" id="JBDODL010000341">
    <property type="protein sequence ID" value="MES1919614.1"/>
    <property type="molecule type" value="Genomic_DNA"/>
</dbReference>
<dbReference type="PANTHER" id="PTHR11932">
    <property type="entry name" value="CULLIN"/>
    <property type="match status" value="1"/>
</dbReference>
<dbReference type="Gene3D" id="3.30.230.130">
    <property type="entry name" value="Cullin, Chain C, Domain 2"/>
    <property type="match status" value="1"/>
</dbReference>
<dbReference type="InterPro" id="IPR016159">
    <property type="entry name" value="Cullin_repeat-like_dom_sf"/>
</dbReference>
<proteinExistence type="inferred from homology"/>
<dbReference type="InterPro" id="IPR045093">
    <property type="entry name" value="Cullin"/>
</dbReference>
<evidence type="ECO:0000256" key="3">
    <source>
        <dbReference type="RuleBase" id="RU003829"/>
    </source>
</evidence>
<comment type="caution">
    <text evidence="5">The sequence shown here is derived from an EMBL/GenBank/DDBJ whole genome shotgun (WGS) entry which is preliminary data.</text>
</comment>
<feature type="non-terminal residue" evidence="5">
    <location>
        <position position="1"/>
    </location>
</feature>
<dbReference type="Gene3D" id="1.20.1310.10">
    <property type="entry name" value="Cullin Repeats"/>
    <property type="match status" value="1"/>
</dbReference>
<feature type="domain" description="Cullin family profile" evidence="4">
    <location>
        <begin position="357"/>
        <end position="584"/>
    </location>
</feature>
<organism evidence="5 6">
    <name type="scientific">Bonamia ostreae</name>
    <dbReference type="NCBI Taxonomy" id="126728"/>
    <lineage>
        <taxon>Eukaryota</taxon>
        <taxon>Sar</taxon>
        <taxon>Rhizaria</taxon>
        <taxon>Endomyxa</taxon>
        <taxon>Ascetosporea</taxon>
        <taxon>Haplosporida</taxon>
        <taxon>Bonamia</taxon>
    </lineage>
</organism>
<evidence type="ECO:0000259" key="4">
    <source>
        <dbReference type="PROSITE" id="PS50069"/>
    </source>
</evidence>
<dbReference type="InterPro" id="IPR036317">
    <property type="entry name" value="Cullin_homology_sf"/>
</dbReference>
<gene>
    <name evidence="5" type="primary">CUL3</name>
    <name evidence="5" type="ORF">MHBO_001414</name>
</gene>
<dbReference type="InterPro" id="IPR016158">
    <property type="entry name" value="Cullin_homology"/>
</dbReference>
<comment type="similarity">
    <text evidence="1 2 3">Belongs to the cullin family.</text>
</comment>
<evidence type="ECO:0000313" key="5">
    <source>
        <dbReference type="EMBL" id="MES1919614.1"/>
    </source>
</evidence>
<evidence type="ECO:0000256" key="2">
    <source>
        <dbReference type="PROSITE-ProRule" id="PRU00330"/>
    </source>
</evidence>
<evidence type="ECO:0000313" key="6">
    <source>
        <dbReference type="Proteomes" id="UP001439008"/>
    </source>
</evidence>
<protein>
    <submittedName>
        <fullName evidence="5">Cullin-3</fullName>
    </submittedName>
</protein>
<dbReference type="InterPro" id="IPR001373">
    <property type="entry name" value="Cullin_N"/>
</dbReference>
<dbReference type="Proteomes" id="UP001439008">
    <property type="component" value="Unassembled WGS sequence"/>
</dbReference>
<dbReference type="PROSITE" id="PS50069">
    <property type="entry name" value="CULLIN_2"/>
    <property type="match status" value="1"/>
</dbReference>
<sequence length="627" mass="74898">LKDKADQLIEKIKDGMLGQIDRIKLIELYRHTYDLVHHKHGERLYKNIQNFLEIRAKEITSKIKKIDEKENDLLSSFTTIWKKYSDFIKRASDILLYLDYRFCRERDEQTISETCIKSFYNQFDRIDNFIEKLSDSIIENCFSTHKDEYVVKEAINAIEAIDKHNKKQFYEKYFEPKFLERTRTNYNQILGEMFSELNYSNFLIKIDQIKASSMKGKMFISDKTRNKVATIITEISNNLCEKIIADRKKGLLYFIENNLIGEIKLFYKNCQSSKLVFEKALNVNREYFNSESGRIRLYGETIRKIDNENDFESTKQYLGKIIRFQEKMDLVNKNSAIEKKFWFSYETEKDENFILNFCRYYDHLIENRLISTQSDLAKYKIPLMLMLIKDKNELEKEFNKNLRNRFYRNKSLNIEENKNCSKMEKLILKPINEMKLFLIENGIRSNINDHIRNLKNYPVLSKSLNEKIQKNFGIKMSLFVVKNFNWKDLEDKYENVILPNELENIFKEAQKFYKSREHRKAITFLPIKNNFEIADSQNFVLKCDLGQMLIMLLFNEYEQIDFETLLVKTGLTETEAINSIELINRKSGNLILIMSENGKKWSELVDDKKRGIVVDRKKTLLRLNEKL</sequence>
<evidence type="ECO:0000256" key="1">
    <source>
        <dbReference type="ARBA" id="ARBA00006019"/>
    </source>
</evidence>
<reference evidence="5 6" key="1">
    <citation type="journal article" date="2024" name="BMC Biol.">
        <title>Comparative genomics of Ascetosporea gives new insight into the evolutionary basis for animal parasitism in Rhizaria.</title>
        <authorList>
            <person name="Hiltunen Thoren M."/>
            <person name="Onut-Brannstrom I."/>
            <person name="Alfjorden A."/>
            <person name="Peckova H."/>
            <person name="Swords F."/>
            <person name="Hooper C."/>
            <person name="Holzer A.S."/>
            <person name="Bass D."/>
            <person name="Burki F."/>
        </authorList>
    </citation>
    <scope>NUCLEOTIDE SEQUENCE [LARGE SCALE GENOMIC DNA]</scope>
    <source>
        <strain evidence="5">20-A016</strain>
    </source>
</reference>
<dbReference type="Pfam" id="PF00888">
    <property type="entry name" value="Cullin"/>
    <property type="match status" value="1"/>
</dbReference>
<keyword evidence="6" id="KW-1185">Reference proteome</keyword>
<dbReference type="Pfam" id="PF26557">
    <property type="entry name" value="Cullin_AB"/>
    <property type="match status" value="1"/>
</dbReference>
<accession>A0ABV2AJE5</accession>
<dbReference type="InterPro" id="IPR059120">
    <property type="entry name" value="Cullin-like_AB"/>
</dbReference>
<dbReference type="SUPFAM" id="SSF74788">
    <property type="entry name" value="Cullin repeat-like"/>
    <property type="match status" value="1"/>
</dbReference>
<dbReference type="SUPFAM" id="SSF75632">
    <property type="entry name" value="Cullin homology domain"/>
    <property type="match status" value="1"/>
</dbReference>